<evidence type="ECO:0000313" key="2">
    <source>
        <dbReference type="EMBL" id="VEL15402.1"/>
    </source>
</evidence>
<dbReference type="Proteomes" id="UP000784294">
    <property type="component" value="Unassembled WGS sequence"/>
</dbReference>
<reference evidence="2" key="1">
    <citation type="submission" date="2018-11" db="EMBL/GenBank/DDBJ databases">
        <authorList>
            <consortium name="Pathogen Informatics"/>
        </authorList>
    </citation>
    <scope>NUCLEOTIDE SEQUENCE</scope>
</reference>
<sequence>MHFLTIFWKVLFAFVPPTGKRVVIDLKYCYLISGFYVKEPCILTLET</sequence>
<keyword evidence="3" id="KW-1185">Reference proteome</keyword>
<name>A0A448WMC8_9PLAT</name>
<evidence type="ECO:0000256" key="1">
    <source>
        <dbReference type="SAM" id="SignalP"/>
    </source>
</evidence>
<gene>
    <name evidence="2" type="ORF">PXEA_LOCUS8842</name>
</gene>
<evidence type="ECO:0000313" key="3">
    <source>
        <dbReference type="Proteomes" id="UP000784294"/>
    </source>
</evidence>
<protein>
    <submittedName>
        <fullName evidence="2">Uncharacterized protein</fullName>
    </submittedName>
</protein>
<feature type="chain" id="PRO_5019119301" evidence="1">
    <location>
        <begin position="21"/>
        <end position="47"/>
    </location>
</feature>
<accession>A0A448WMC8</accession>
<organism evidence="2 3">
    <name type="scientific">Protopolystoma xenopodis</name>
    <dbReference type="NCBI Taxonomy" id="117903"/>
    <lineage>
        <taxon>Eukaryota</taxon>
        <taxon>Metazoa</taxon>
        <taxon>Spiralia</taxon>
        <taxon>Lophotrochozoa</taxon>
        <taxon>Platyhelminthes</taxon>
        <taxon>Monogenea</taxon>
        <taxon>Polyopisthocotylea</taxon>
        <taxon>Polystomatidea</taxon>
        <taxon>Polystomatidae</taxon>
        <taxon>Protopolystoma</taxon>
    </lineage>
</organism>
<keyword evidence="1" id="KW-0732">Signal</keyword>
<proteinExistence type="predicted"/>
<dbReference type="EMBL" id="CAAALY010024502">
    <property type="protein sequence ID" value="VEL15402.1"/>
    <property type="molecule type" value="Genomic_DNA"/>
</dbReference>
<feature type="signal peptide" evidence="1">
    <location>
        <begin position="1"/>
        <end position="20"/>
    </location>
</feature>
<dbReference type="OrthoDB" id="418484at2759"/>
<dbReference type="AlphaFoldDB" id="A0A448WMC8"/>
<comment type="caution">
    <text evidence="2">The sequence shown here is derived from an EMBL/GenBank/DDBJ whole genome shotgun (WGS) entry which is preliminary data.</text>
</comment>